<reference evidence="2" key="1">
    <citation type="journal article" date="2021" name="PeerJ">
        <title>Extensive microbial diversity within the chicken gut microbiome revealed by metagenomics and culture.</title>
        <authorList>
            <person name="Gilroy R."/>
            <person name="Ravi A."/>
            <person name="Getino M."/>
            <person name="Pursley I."/>
            <person name="Horton D.L."/>
            <person name="Alikhan N.F."/>
            <person name="Baker D."/>
            <person name="Gharbi K."/>
            <person name="Hall N."/>
            <person name="Watson M."/>
            <person name="Adriaenssens E.M."/>
            <person name="Foster-Nyarko E."/>
            <person name="Jarju S."/>
            <person name="Secka A."/>
            <person name="Antonio M."/>
            <person name="Oren A."/>
            <person name="Chaudhuri R.R."/>
            <person name="La Ragione R."/>
            <person name="Hildebrand F."/>
            <person name="Pallen M.J."/>
        </authorList>
    </citation>
    <scope>NUCLEOTIDE SEQUENCE</scope>
    <source>
        <strain evidence="2">USAMLcec12-2067</strain>
    </source>
</reference>
<evidence type="ECO:0000256" key="1">
    <source>
        <dbReference type="SAM" id="Phobius"/>
    </source>
</evidence>
<accession>A0A9D2VMJ0</accession>
<feature type="transmembrane region" description="Helical" evidence="1">
    <location>
        <begin position="12"/>
        <end position="31"/>
    </location>
</feature>
<reference evidence="2" key="2">
    <citation type="submission" date="2021-09" db="EMBL/GenBank/DDBJ databases">
        <authorList>
            <person name="Gilroy R."/>
        </authorList>
    </citation>
    <scope>NUCLEOTIDE SEQUENCE</scope>
    <source>
        <strain evidence="2">USAMLcec12-2067</strain>
    </source>
</reference>
<dbReference type="AlphaFoldDB" id="A0A9D2VMJ0"/>
<feature type="transmembrane region" description="Helical" evidence="1">
    <location>
        <begin position="51"/>
        <end position="70"/>
    </location>
</feature>
<keyword evidence="1" id="KW-0472">Membrane</keyword>
<evidence type="ECO:0000313" key="2">
    <source>
        <dbReference type="EMBL" id="HJH44217.1"/>
    </source>
</evidence>
<name>A0A9D2VMJ0_9ACTN</name>
<sequence>MKILGMGFPELLSLLPFLALGAAAYALVAFVRSRKVADGGQAQDAERRKHVCRAMAGVLVAVLCIALAGFHVCESCGKVFYGKSYANYYCSTMCPDCARYSTPGILS</sequence>
<organism evidence="2 3">
    <name type="scientific">Rubneribacter badeniensis</name>
    <dbReference type="NCBI Taxonomy" id="2070688"/>
    <lineage>
        <taxon>Bacteria</taxon>
        <taxon>Bacillati</taxon>
        <taxon>Actinomycetota</taxon>
        <taxon>Coriobacteriia</taxon>
        <taxon>Eggerthellales</taxon>
        <taxon>Eggerthellaceae</taxon>
        <taxon>Rubneribacter</taxon>
    </lineage>
</organism>
<protein>
    <submittedName>
        <fullName evidence="2">Uncharacterized protein</fullName>
    </submittedName>
</protein>
<keyword evidence="1" id="KW-0812">Transmembrane</keyword>
<dbReference type="EMBL" id="DYZL01000209">
    <property type="protein sequence ID" value="HJH44217.1"/>
    <property type="molecule type" value="Genomic_DNA"/>
</dbReference>
<evidence type="ECO:0000313" key="3">
    <source>
        <dbReference type="Proteomes" id="UP000789325"/>
    </source>
</evidence>
<gene>
    <name evidence="2" type="ORF">K8V16_10555</name>
</gene>
<dbReference type="Proteomes" id="UP000789325">
    <property type="component" value="Unassembled WGS sequence"/>
</dbReference>
<proteinExistence type="predicted"/>
<comment type="caution">
    <text evidence="2">The sequence shown here is derived from an EMBL/GenBank/DDBJ whole genome shotgun (WGS) entry which is preliminary data.</text>
</comment>
<keyword evidence="1" id="KW-1133">Transmembrane helix</keyword>